<sequence>MDITRRLLQSHRSPEDRATFAIPGGDFRARRDSVQGYYSISDLVGVELPPKPIADALLDVYFYTVHWFSLVVYEPSFRQRYQAVISTNVAQSKDRPFLFLLLTVLVMSCHYGRGIVHEQFQGVDLDELRIRYLKPVRNNFMDLLDEDNLEFVQICILLGSYWLYWGKPRSSFTLLGAAIKSAQALSLHRQARERHSRGPIGSFEERKRVWWTVYTWDRFATVVYGRPLGINDRDCDIPMPSVFSEHLVDIQSFEAGDIELSPYQTNLNRVYYVASPMLENIYSIRCSGDATTSEMAQTVKQIDEKMRVWRRELPANLDLDQCLDLSAHSPLKEKVHQLQALSLRLTYLNLMIVIHRPLLADWRLWRKHGPQADGLQNDPNTGANQQVYERSFEQCLSAALDISRLGQRKPNLILLAGRTHLLSFLAMNIFTSSVVLFICASSDILSNAAQEAKRGMSRNLKILKSLPNAGSLSKQCSTIVSDLIHMILDTEKEEMLLGPLEADQAVEPVRLHHDHLIAVPLEVTLNGESRRPSTFQAIEFANKSYTGAENSAAGSEALFGKTMNQLHQGTNFSNVAILKDASHSRPQQRNDTSTHQQNLNDQSNNNADPESLWSNGSLCQNGHSIGTDPFAPPYAPDMTQFWLWDFEPGDELMMSWSTIDHST</sequence>
<dbReference type="EMBL" id="JAPDRQ010000057">
    <property type="protein sequence ID" value="KAJ9657931.1"/>
    <property type="molecule type" value="Genomic_DNA"/>
</dbReference>
<proteinExistence type="predicted"/>
<comment type="caution">
    <text evidence="1">The sequence shown here is derived from an EMBL/GenBank/DDBJ whole genome shotgun (WGS) entry which is preliminary data.</text>
</comment>
<name>A0ACC3A9V0_9EURO</name>
<reference evidence="1" key="1">
    <citation type="submission" date="2022-10" db="EMBL/GenBank/DDBJ databases">
        <title>Culturing micro-colonial fungi from biological soil crusts in the Mojave desert and describing Neophaeococcomyces mojavensis, and introducing the new genera and species Taxawa tesnikishii.</title>
        <authorList>
            <person name="Kurbessoian T."/>
            <person name="Stajich J.E."/>
        </authorList>
    </citation>
    <scope>NUCLEOTIDE SEQUENCE</scope>
    <source>
        <strain evidence="1">JES_112</strain>
    </source>
</reference>
<gene>
    <name evidence="1" type="ORF">H2198_004014</name>
</gene>
<accession>A0ACC3A9V0</accession>
<protein>
    <submittedName>
        <fullName evidence="1">Uncharacterized protein</fullName>
    </submittedName>
</protein>
<dbReference type="Proteomes" id="UP001172386">
    <property type="component" value="Unassembled WGS sequence"/>
</dbReference>
<evidence type="ECO:0000313" key="2">
    <source>
        <dbReference type="Proteomes" id="UP001172386"/>
    </source>
</evidence>
<organism evidence="1 2">
    <name type="scientific">Neophaeococcomyces mojaviensis</name>
    <dbReference type="NCBI Taxonomy" id="3383035"/>
    <lineage>
        <taxon>Eukaryota</taxon>
        <taxon>Fungi</taxon>
        <taxon>Dikarya</taxon>
        <taxon>Ascomycota</taxon>
        <taxon>Pezizomycotina</taxon>
        <taxon>Eurotiomycetes</taxon>
        <taxon>Chaetothyriomycetidae</taxon>
        <taxon>Chaetothyriales</taxon>
        <taxon>Chaetothyriales incertae sedis</taxon>
        <taxon>Neophaeococcomyces</taxon>
    </lineage>
</organism>
<keyword evidence="2" id="KW-1185">Reference proteome</keyword>
<evidence type="ECO:0000313" key="1">
    <source>
        <dbReference type="EMBL" id="KAJ9657931.1"/>
    </source>
</evidence>